<feature type="region of interest" description="Disordered" evidence="1">
    <location>
        <begin position="50"/>
        <end position="92"/>
    </location>
</feature>
<evidence type="ECO:0000259" key="2">
    <source>
        <dbReference type="Pfam" id="PF20516"/>
    </source>
</evidence>
<feature type="compositionally biased region" description="Acidic residues" evidence="1">
    <location>
        <begin position="204"/>
        <end position="213"/>
    </location>
</feature>
<dbReference type="InterPro" id="IPR046797">
    <property type="entry name" value="PDDEXK_12"/>
</dbReference>
<dbReference type="AlphaFoldDB" id="A0A2C5X8I4"/>
<reference evidence="3 4" key="1">
    <citation type="journal article" date="2013" name="Fungal Biol.">
        <title>Analysis of microsatellite markers in the genome of the plant pathogen Ceratocystis fimbriata.</title>
        <authorList>
            <person name="Simpson M.C."/>
            <person name="Wilken P.M."/>
            <person name="Coetzee M.P."/>
            <person name="Wingfield M.J."/>
            <person name="Wingfield B.D."/>
        </authorList>
    </citation>
    <scope>NUCLEOTIDE SEQUENCE [LARGE SCALE GENOMIC DNA]</scope>
    <source>
        <strain evidence="3 4">CBS 114723</strain>
    </source>
</reference>
<feature type="compositionally biased region" description="Polar residues" evidence="1">
    <location>
        <begin position="284"/>
        <end position="293"/>
    </location>
</feature>
<evidence type="ECO:0000313" key="4">
    <source>
        <dbReference type="Proteomes" id="UP000222788"/>
    </source>
</evidence>
<protein>
    <recommendedName>
        <fullName evidence="2">PD-(D/E)XK nuclease-like domain-containing protein</fullName>
    </recommendedName>
</protein>
<feature type="compositionally biased region" description="Polar residues" evidence="1">
    <location>
        <begin position="59"/>
        <end position="92"/>
    </location>
</feature>
<evidence type="ECO:0000313" key="3">
    <source>
        <dbReference type="EMBL" id="PHH54315.1"/>
    </source>
</evidence>
<dbReference type="Pfam" id="PF20516">
    <property type="entry name" value="PDDEXK_12"/>
    <property type="match status" value="1"/>
</dbReference>
<keyword evidence="4" id="KW-1185">Reference proteome</keyword>
<dbReference type="OrthoDB" id="4161186at2759"/>
<feature type="compositionally biased region" description="Low complexity" evidence="1">
    <location>
        <begin position="274"/>
        <end position="283"/>
    </location>
</feature>
<evidence type="ECO:0000256" key="1">
    <source>
        <dbReference type="SAM" id="MobiDB-lite"/>
    </source>
</evidence>
<dbReference type="Proteomes" id="UP000222788">
    <property type="component" value="Unassembled WGS sequence"/>
</dbReference>
<accession>A0A2C5X8I4</accession>
<feature type="domain" description="PD-(D/E)XK nuclease-like" evidence="2">
    <location>
        <begin position="417"/>
        <end position="675"/>
    </location>
</feature>
<sequence>MRSELITSWVDDVADACRQLTASEQDAAIWKPSLDQQAHAESALTSLVWSQRPQRKPLATSSQNHPSVRNGSSPVNIKRSGTPSSVSGLAHSKNTGVGAMAITSAIRITPSPDPETFADFDESPPAGVSIALPVGLRGQNSGILRQKASQGSSRPSHPQGAALSSLRREFSKHEIVNPSLLYKPHMKFGGMRSIETLLDLDDDDEEDEEDDRYIDEGPQRSAADTNGSSPYNLPYQGTDNYSRSHHAASSDVLGGPSKPPIRSLAPSPAAVRSNTRTTNTHTNVCSPVPNSSHAAHRPVPLRTILETLAKPLRWNDSTHDIRQRARILAATDSRHSGLLNLVKALTASAGDFHNCQLPHEVALLFEDDEQIPADAFTDSPFTAIDALPGLVDALAEPVTHNQSMSLISVQTSAAMAVFQHSQINDIVQATHYCRDTETSSYGWGDSVYMPLLRLAIGQTKGVRAENVASATMLESLAPTTLSKAMPTPRRPGDPVPLMMDYALTLCPSQLATDSGAQVQRRLQSLLRQKITVGDPSINHSMYGPLCKSPIAAFIAITAPSHGHGQRNGAPTNIQLTSEEGPVVALSQLGLSLTSWYRHITSFCKCSYQKACCTGPMFMPLLRVSGDAWSVTLVANTDDDFEVLPAINIGSTDTVTGIYRLLEALRHVVEWIRTDYTKWLSDFLDQHY</sequence>
<proteinExistence type="predicted"/>
<feature type="compositionally biased region" description="Polar residues" evidence="1">
    <location>
        <begin position="222"/>
        <end position="241"/>
    </location>
</feature>
<reference evidence="3 4" key="2">
    <citation type="journal article" date="2013" name="IMA Fungus">
        <title>IMA Genome-F 1: Ceratocystis fimbriata: Draft nuclear genome sequence for the plant pathogen, Ceratocystis fimbriata.</title>
        <authorList>
            <person name="Wilken P.M."/>
            <person name="Steenkamp E.T."/>
            <person name="Wingfield M.J."/>
            <person name="de Beer Z.W."/>
            <person name="Wingfield B.D."/>
        </authorList>
    </citation>
    <scope>NUCLEOTIDE SEQUENCE [LARGE SCALE GENOMIC DNA]</scope>
    <source>
        <strain evidence="3 4">CBS 114723</strain>
    </source>
</reference>
<dbReference type="STRING" id="1035309.A0A2C5X8I4"/>
<gene>
    <name evidence="3" type="ORF">CFIMG_007955RA00001</name>
</gene>
<feature type="region of interest" description="Disordered" evidence="1">
    <location>
        <begin position="204"/>
        <end position="294"/>
    </location>
</feature>
<feature type="region of interest" description="Disordered" evidence="1">
    <location>
        <begin position="144"/>
        <end position="166"/>
    </location>
</feature>
<dbReference type="EMBL" id="APWK03000028">
    <property type="protein sequence ID" value="PHH54315.1"/>
    <property type="molecule type" value="Genomic_DNA"/>
</dbReference>
<feature type="compositionally biased region" description="Polar residues" evidence="1">
    <location>
        <begin position="144"/>
        <end position="156"/>
    </location>
</feature>
<comment type="caution">
    <text evidence="3">The sequence shown here is derived from an EMBL/GenBank/DDBJ whole genome shotgun (WGS) entry which is preliminary data.</text>
</comment>
<name>A0A2C5X8I4_9PEZI</name>
<organism evidence="3 4">
    <name type="scientific">Ceratocystis fimbriata CBS 114723</name>
    <dbReference type="NCBI Taxonomy" id="1035309"/>
    <lineage>
        <taxon>Eukaryota</taxon>
        <taxon>Fungi</taxon>
        <taxon>Dikarya</taxon>
        <taxon>Ascomycota</taxon>
        <taxon>Pezizomycotina</taxon>
        <taxon>Sordariomycetes</taxon>
        <taxon>Hypocreomycetidae</taxon>
        <taxon>Microascales</taxon>
        <taxon>Ceratocystidaceae</taxon>
        <taxon>Ceratocystis</taxon>
    </lineage>
</organism>